<evidence type="ECO:0000256" key="2">
    <source>
        <dbReference type="ARBA" id="ARBA00022741"/>
    </source>
</evidence>
<keyword evidence="4" id="KW-0175">Coiled coil</keyword>
<dbReference type="Proteomes" id="UP001152803">
    <property type="component" value="Unassembled WGS sequence"/>
</dbReference>
<feature type="transmembrane region" description="Helical" evidence="6">
    <location>
        <begin position="346"/>
        <end position="368"/>
    </location>
</feature>
<name>A0A9Q1HQ05_CONCO</name>
<dbReference type="GO" id="GO:0005525">
    <property type="term" value="F:GTP binding"/>
    <property type="evidence" value="ECO:0007669"/>
    <property type="project" value="UniProtKB-KW"/>
</dbReference>
<dbReference type="InterPro" id="IPR045058">
    <property type="entry name" value="GIMA/IAN/Toc"/>
</dbReference>
<dbReference type="PANTHER" id="PTHR10903:SF184">
    <property type="entry name" value="GTP-BINDING PROTEIN A"/>
    <property type="match status" value="1"/>
</dbReference>
<accession>A0A9Q1HQ05</accession>
<feature type="transmembrane region" description="Helical" evidence="6">
    <location>
        <begin position="316"/>
        <end position="339"/>
    </location>
</feature>
<dbReference type="Pfam" id="PF04548">
    <property type="entry name" value="AIG1"/>
    <property type="match status" value="1"/>
</dbReference>
<feature type="region of interest" description="Disordered" evidence="5">
    <location>
        <begin position="1"/>
        <end position="20"/>
    </location>
</feature>
<dbReference type="FunFam" id="3.40.50.300:FF:000366">
    <property type="entry name" value="GTPase, IMAP family member 2"/>
    <property type="match status" value="1"/>
</dbReference>
<reference evidence="8" key="1">
    <citation type="journal article" date="2023" name="Science">
        <title>Genome structures resolve the early diversification of teleost fishes.</title>
        <authorList>
            <person name="Parey E."/>
            <person name="Louis A."/>
            <person name="Montfort J."/>
            <person name="Bouchez O."/>
            <person name="Roques C."/>
            <person name="Iampietro C."/>
            <person name="Lluch J."/>
            <person name="Castinel A."/>
            <person name="Donnadieu C."/>
            <person name="Desvignes T."/>
            <person name="Floi Bucao C."/>
            <person name="Jouanno E."/>
            <person name="Wen M."/>
            <person name="Mejri S."/>
            <person name="Dirks R."/>
            <person name="Jansen H."/>
            <person name="Henkel C."/>
            <person name="Chen W.J."/>
            <person name="Zahm M."/>
            <person name="Cabau C."/>
            <person name="Klopp C."/>
            <person name="Thompson A.W."/>
            <person name="Robinson-Rechavi M."/>
            <person name="Braasch I."/>
            <person name="Lecointre G."/>
            <person name="Bobe J."/>
            <person name="Postlethwait J.H."/>
            <person name="Berthelot C."/>
            <person name="Roest Crollius H."/>
            <person name="Guiguen Y."/>
        </authorList>
    </citation>
    <scope>NUCLEOTIDE SEQUENCE</scope>
    <source>
        <strain evidence="8">Concon-B</strain>
    </source>
</reference>
<dbReference type="PROSITE" id="PS51720">
    <property type="entry name" value="G_AIG1"/>
    <property type="match status" value="1"/>
</dbReference>
<gene>
    <name evidence="8" type="ORF">COCON_G00206600</name>
</gene>
<sequence>MTSVRSPYCATGSQQGRGYPPQELRMVLVGKTGAGKSETGNTILGEKRFESNLSMDSVTGVCEKAQGMVLGRRVTVVDTPGLFDTSLSQQAVQDEILRCMAMSAPGPHAILLVLQIARFTQEEQQSVEIIQTIFQSDAAQYTILIFTHADKLKKASFHNFLSKQGETIQNLVKRFDRRILPFNNEDKEDPGQVANLLEMIDCMLAQRKSPYFTNEAFQKMDQALIVFQQKELEGKREEIEREKSEKKAGVEKQLKVETEKLKQLQQLENDRRERENEYKKKIDSEIKRVEKEIDDRYSMIALQKAESSDDFLRKNAWIIVGAAALVASGVGIGVGGMMLAAPAAAAAPVGIAAIAAEITAAAAAAAAAAQIGPAAAAAAAQIGPAAAAVAPLIVAQCSIQ</sequence>
<dbReference type="InterPro" id="IPR027417">
    <property type="entry name" value="P-loop_NTPase"/>
</dbReference>
<keyword evidence="6" id="KW-0472">Membrane</keyword>
<protein>
    <recommendedName>
        <fullName evidence="7">AIG1-type G domain-containing protein</fullName>
    </recommendedName>
</protein>
<feature type="transmembrane region" description="Helical" evidence="6">
    <location>
        <begin position="374"/>
        <end position="395"/>
    </location>
</feature>
<evidence type="ECO:0000256" key="3">
    <source>
        <dbReference type="ARBA" id="ARBA00023134"/>
    </source>
</evidence>
<dbReference type="SUPFAM" id="SSF52540">
    <property type="entry name" value="P-loop containing nucleoside triphosphate hydrolases"/>
    <property type="match status" value="1"/>
</dbReference>
<dbReference type="PANTHER" id="PTHR10903">
    <property type="entry name" value="GTPASE, IMAP FAMILY MEMBER-RELATED"/>
    <property type="match status" value="1"/>
</dbReference>
<dbReference type="AlphaFoldDB" id="A0A9Q1HQ05"/>
<evidence type="ECO:0000256" key="4">
    <source>
        <dbReference type="SAM" id="Coils"/>
    </source>
</evidence>
<comment type="caution">
    <text evidence="8">The sequence shown here is derived from an EMBL/GenBank/DDBJ whole genome shotgun (WGS) entry which is preliminary data.</text>
</comment>
<comment type="similarity">
    <text evidence="1">Belongs to the TRAFAC class TrmE-Era-EngA-EngB-Septin-like GTPase superfamily. AIG1/Toc34/Toc159-like paraseptin GTPase family. IAN subfamily.</text>
</comment>
<evidence type="ECO:0000313" key="8">
    <source>
        <dbReference type="EMBL" id="KAJ8254048.1"/>
    </source>
</evidence>
<evidence type="ECO:0000256" key="6">
    <source>
        <dbReference type="SAM" id="Phobius"/>
    </source>
</evidence>
<dbReference type="EMBL" id="JAFJMO010000016">
    <property type="protein sequence ID" value="KAJ8254048.1"/>
    <property type="molecule type" value="Genomic_DNA"/>
</dbReference>
<keyword evidence="6" id="KW-0812">Transmembrane</keyword>
<keyword evidence="9" id="KW-1185">Reference proteome</keyword>
<dbReference type="CDD" id="cd01852">
    <property type="entry name" value="AIG1"/>
    <property type="match status" value="1"/>
</dbReference>
<keyword evidence="6" id="KW-1133">Transmembrane helix</keyword>
<feature type="domain" description="AIG1-type G" evidence="7">
    <location>
        <begin position="21"/>
        <end position="221"/>
    </location>
</feature>
<dbReference type="OrthoDB" id="8954335at2759"/>
<keyword evidence="2" id="KW-0547">Nucleotide-binding</keyword>
<feature type="coiled-coil region" evidence="4">
    <location>
        <begin position="225"/>
        <end position="292"/>
    </location>
</feature>
<evidence type="ECO:0000259" key="7">
    <source>
        <dbReference type="PROSITE" id="PS51720"/>
    </source>
</evidence>
<proteinExistence type="inferred from homology"/>
<organism evidence="8 9">
    <name type="scientific">Conger conger</name>
    <name type="common">Conger eel</name>
    <name type="synonym">Muraena conger</name>
    <dbReference type="NCBI Taxonomy" id="82655"/>
    <lineage>
        <taxon>Eukaryota</taxon>
        <taxon>Metazoa</taxon>
        <taxon>Chordata</taxon>
        <taxon>Craniata</taxon>
        <taxon>Vertebrata</taxon>
        <taxon>Euteleostomi</taxon>
        <taxon>Actinopterygii</taxon>
        <taxon>Neopterygii</taxon>
        <taxon>Teleostei</taxon>
        <taxon>Anguilliformes</taxon>
        <taxon>Congridae</taxon>
        <taxon>Conger</taxon>
    </lineage>
</organism>
<evidence type="ECO:0000313" key="9">
    <source>
        <dbReference type="Proteomes" id="UP001152803"/>
    </source>
</evidence>
<keyword evidence="3" id="KW-0342">GTP-binding</keyword>
<evidence type="ECO:0000256" key="5">
    <source>
        <dbReference type="SAM" id="MobiDB-lite"/>
    </source>
</evidence>
<evidence type="ECO:0000256" key="1">
    <source>
        <dbReference type="ARBA" id="ARBA00008535"/>
    </source>
</evidence>
<dbReference type="Gene3D" id="3.40.50.300">
    <property type="entry name" value="P-loop containing nucleotide triphosphate hydrolases"/>
    <property type="match status" value="1"/>
</dbReference>
<dbReference type="InterPro" id="IPR006703">
    <property type="entry name" value="G_AIG1"/>
</dbReference>
<feature type="compositionally biased region" description="Polar residues" evidence="5">
    <location>
        <begin position="1"/>
        <end position="16"/>
    </location>
</feature>